<evidence type="ECO:0000313" key="13">
    <source>
        <dbReference type="Proteomes" id="UP000245207"/>
    </source>
</evidence>
<sequence length="399" mass="44486">MFSGNVPFESFALPSLYYLALRNNKLGGQIDVQTFRKLTNLADLDLSSNNFSGELELDTLLSTLTNLEYLDLSYNHFSVTTNNANHYVNLGLQILGLASCKLKVFPNSFRAMKHLVALDLSSNEIHGQIPHWAGEIGGNELYYLNLSDNFITGLPQFQWYGIENLYLQSNLIEGPFPQSICNMSKLSYLDLSNNRFGGLIPQCFGIISSNLMMIDMANNSFQGTIPNIYRDCGGLIGLSLNGNQLRGEVPSSLSKCQQLEVLDLGNNHLNGTFPSWLDGLPYLRVLLLKSNRFHGHIQPSSAVKFPFPRLQVLDVSHNSSSQVEDDGEYNDEEESGFTWKVVTLGYGCGTLVGLVMGYLMLLTRKVKWFNAIADAVESLAEEFGVELKLYELCSRISEL</sequence>
<evidence type="ECO:0000256" key="7">
    <source>
        <dbReference type="ARBA" id="ARBA00022737"/>
    </source>
</evidence>
<dbReference type="OrthoDB" id="442066at2759"/>
<evidence type="ECO:0000256" key="3">
    <source>
        <dbReference type="ARBA" id="ARBA00022475"/>
    </source>
</evidence>
<dbReference type="STRING" id="35608.A0A2U1QL03"/>
<dbReference type="Proteomes" id="UP000245207">
    <property type="component" value="Unassembled WGS sequence"/>
</dbReference>
<evidence type="ECO:0000256" key="10">
    <source>
        <dbReference type="ARBA" id="ARBA00023180"/>
    </source>
</evidence>
<keyword evidence="10" id="KW-0325">Glycoprotein</keyword>
<dbReference type="SUPFAM" id="SSF52058">
    <property type="entry name" value="L domain-like"/>
    <property type="match status" value="1"/>
</dbReference>
<evidence type="ECO:0000256" key="9">
    <source>
        <dbReference type="ARBA" id="ARBA00023136"/>
    </source>
</evidence>
<dbReference type="Gene3D" id="3.80.10.10">
    <property type="entry name" value="Ribonuclease Inhibitor"/>
    <property type="match status" value="2"/>
</dbReference>
<name>A0A2U1QL03_ARTAN</name>
<keyword evidence="4" id="KW-0433">Leucine-rich repeat</keyword>
<evidence type="ECO:0000256" key="8">
    <source>
        <dbReference type="ARBA" id="ARBA00022989"/>
    </source>
</evidence>
<keyword evidence="5 11" id="KW-0812">Transmembrane</keyword>
<dbReference type="GO" id="GO:0051707">
    <property type="term" value="P:response to other organism"/>
    <property type="evidence" value="ECO:0007669"/>
    <property type="project" value="UniProtKB-ARBA"/>
</dbReference>
<gene>
    <name evidence="12" type="ORF">CTI12_AA015340</name>
</gene>
<dbReference type="Pfam" id="PF13516">
    <property type="entry name" value="LRR_6"/>
    <property type="match status" value="1"/>
</dbReference>
<evidence type="ECO:0000256" key="11">
    <source>
        <dbReference type="SAM" id="Phobius"/>
    </source>
</evidence>
<dbReference type="PANTHER" id="PTHR48061">
    <property type="entry name" value="LEUCINE-RICH REPEAT RECEPTOR PROTEIN KINASE EMS1-LIKE-RELATED"/>
    <property type="match status" value="1"/>
</dbReference>
<dbReference type="FunFam" id="3.80.10.10:FF:000383">
    <property type="entry name" value="Leucine-rich repeat receptor protein kinase EMS1"/>
    <property type="match status" value="1"/>
</dbReference>
<keyword evidence="7" id="KW-0677">Repeat</keyword>
<proteinExistence type="inferred from homology"/>
<reference evidence="12 13" key="1">
    <citation type="journal article" date="2018" name="Mol. Plant">
        <title>The genome of Artemisia annua provides insight into the evolution of Asteraceae family and artemisinin biosynthesis.</title>
        <authorList>
            <person name="Shen Q."/>
            <person name="Zhang L."/>
            <person name="Liao Z."/>
            <person name="Wang S."/>
            <person name="Yan T."/>
            <person name="Shi P."/>
            <person name="Liu M."/>
            <person name="Fu X."/>
            <person name="Pan Q."/>
            <person name="Wang Y."/>
            <person name="Lv Z."/>
            <person name="Lu X."/>
            <person name="Zhang F."/>
            <person name="Jiang W."/>
            <person name="Ma Y."/>
            <person name="Chen M."/>
            <person name="Hao X."/>
            <person name="Li L."/>
            <person name="Tang Y."/>
            <person name="Lv G."/>
            <person name="Zhou Y."/>
            <person name="Sun X."/>
            <person name="Brodelius P.E."/>
            <person name="Rose J.K.C."/>
            <person name="Tang K."/>
        </authorList>
    </citation>
    <scope>NUCLEOTIDE SEQUENCE [LARGE SCALE GENOMIC DNA]</scope>
    <source>
        <strain evidence="13">cv. Huhao1</strain>
        <tissue evidence="12">Leaf</tissue>
    </source>
</reference>
<dbReference type="PANTHER" id="PTHR48061:SF2">
    <property type="entry name" value="RECEPTOR LIKE PROTEIN 30-LIKE"/>
    <property type="match status" value="1"/>
</dbReference>
<evidence type="ECO:0000313" key="12">
    <source>
        <dbReference type="EMBL" id="PWA98662.1"/>
    </source>
</evidence>
<dbReference type="GO" id="GO:0006952">
    <property type="term" value="P:defense response"/>
    <property type="evidence" value="ECO:0007669"/>
    <property type="project" value="UniProtKB-ARBA"/>
</dbReference>
<comment type="caution">
    <text evidence="12">The sequence shown here is derived from an EMBL/GenBank/DDBJ whole genome shotgun (WGS) entry which is preliminary data.</text>
</comment>
<keyword evidence="6" id="KW-0732">Signal</keyword>
<accession>A0A2U1QL03</accession>
<dbReference type="InterPro" id="IPR032675">
    <property type="entry name" value="LRR_dom_sf"/>
</dbReference>
<dbReference type="Pfam" id="PF13855">
    <property type="entry name" value="LRR_8"/>
    <property type="match status" value="3"/>
</dbReference>
<evidence type="ECO:0000256" key="2">
    <source>
        <dbReference type="ARBA" id="ARBA00009592"/>
    </source>
</evidence>
<keyword evidence="8 11" id="KW-1133">Transmembrane helix</keyword>
<dbReference type="SMART" id="SM00369">
    <property type="entry name" value="LRR_TYP"/>
    <property type="match status" value="5"/>
</dbReference>
<dbReference type="GO" id="GO:0005886">
    <property type="term" value="C:plasma membrane"/>
    <property type="evidence" value="ECO:0007669"/>
    <property type="project" value="UniProtKB-SubCell"/>
</dbReference>
<dbReference type="AlphaFoldDB" id="A0A2U1QL03"/>
<keyword evidence="3" id="KW-1003">Cell membrane</keyword>
<evidence type="ECO:0000256" key="6">
    <source>
        <dbReference type="ARBA" id="ARBA00022729"/>
    </source>
</evidence>
<keyword evidence="13" id="KW-1185">Reference proteome</keyword>
<dbReference type="PRINTS" id="PR00019">
    <property type="entry name" value="LEURICHRPT"/>
</dbReference>
<dbReference type="InterPro" id="IPR001611">
    <property type="entry name" value="Leu-rich_rpt"/>
</dbReference>
<comment type="subcellular location">
    <subcellularLocation>
        <location evidence="1">Cell membrane</location>
        <topology evidence="1">Single-pass type I membrane protein</topology>
    </subcellularLocation>
</comment>
<evidence type="ECO:0000256" key="1">
    <source>
        <dbReference type="ARBA" id="ARBA00004251"/>
    </source>
</evidence>
<dbReference type="EMBL" id="PKPP01000055">
    <property type="protein sequence ID" value="PWA98662.1"/>
    <property type="molecule type" value="Genomic_DNA"/>
</dbReference>
<organism evidence="12 13">
    <name type="scientific">Artemisia annua</name>
    <name type="common">Sweet wormwood</name>
    <dbReference type="NCBI Taxonomy" id="35608"/>
    <lineage>
        <taxon>Eukaryota</taxon>
        <taxon>Viridiplantae</taxon>
        <taxon>Streptophyta</taxon>
        <taxon>Embryophyta</taxon>
        <taxon>Tracheophyta</taxon>
        <taxon>Spermatophyta</taxon>
        <taxon>Magnoliopsida</taxon>
        <taxon>eudicotyledons</taxon>
        <taxon>Gunneridae</taxon>
        <taxon>Pentapetalae</taxon>
        <taxon>asterids</taxon>
        <taxon>campanulids</taxon>
        <taxon>Asterales</taxon>
        <taxon>Asteraceae</taxon>
        <taxon>Asteroideae</taxon>
        <taxon>Anthemideae</taxon>
        <taxon>Artemisiinae</taxon>
        <taxon>Artemisia</taxon>
    </lineage>
</organism>
<dbReference type="InterPro" id="IPR046956">
    <property type="entry name" value="RLP23-like"/>
</dbReference>
<feature type="transmembrane region" description="Helical" evidence="11">
    <location>
        <begin position="344"/>
        <end position="362"/>
    </location>
</feature>
<protein>
    <submittedName>
        <fullName evidence="12">Leucine-rich repeat-containing protein</fullName>
    </submittedName>
</protein>
<evidence type="ECO:0000256" key="5">
    <source>
        <dbReference type="ARBA" id="ARBA00022692"/>
    </source>
</evidence>
<comment type="similarity">
    <text evidence="2">Belongs to the RLP family.</text>
</comment>
<evidence type="ECO:0000256" key="4">
    <source>
        <dbReference type="ARBA" id="ARBA00022614"/>
    </source>
</evidence>
<dbReference type="InterPro" id="IPR003591">
    <property type="entry name" value="Leu-rich_rpt_typical-subtyp"/>
</dbReference>
<keyword evidence="9 11" id="KW-0472">Membrane</keyword>